<organism evidence="2 3">
    <name type="scientific">Puccinia graminis f. sp. tritici</name>
    <dbReference type="NCBI Taxonomy" id="56615"/>
    <lineage>
        <taxon>Eukaryota</taxon>
        <taxon>Fungi</taxon>
        <taxon>Dikarya</taxon>
        <taxon>Basidiomycota</taxon>
        <taxon>Pucciniomycotina</taxon>
        <taxon>Pucciniomycetes</taxon>
        <taxon>Pucciniales</taxon>
        <taxon>Pucciniaceae</taxon>
        <taxon>Puccinia</taxon>
    </lineage>
</organism>
<dbReference type="Proteomes" id="UP000325313">
    <property type="component" value="Unassembled WGS sequence"/>
</dbReference>
<evidence type="ECO:0000313" key="3">
    <source>
        <dbReference type="Proteomes" id="UP000325313"/>
    </source>
</evidence>
<name>A0A5B0R6H5_PUCGR</name>
<dbReference type="EMBL" id="VDEP01000241">
    <property type="protein sequence ID" value="KAA1120843.1"/>
    <property type="molecule type" value="Genomic_DNA"/>
</dbReference>
<dbReference type="AlphaFoldDB" id="A0A5B0R6H5"/>
<feature type="region of interest" description="Disordered" evidence="1">
    <location>
        <begin position="1"/>
        <end position="32"/>
    </location>
</feature>
<proteinExistence type="predicted"/>
<sequence>MAPAGVVPALSAMTPAPTGMNPDDLAPAPTGMDYLDRNSGLLHSSYPDTESSLELGKLFETDPLQNEGKSTHLNIL</sequence>
<evidence type="ECO:0000313" key="2">
    <source>
        <dbReference type="EMBL" id="KAA1120843.1"/>
    </source>
</evidence>
<evidence type="ECO:0000256" key="1">
    <source>
        <dbReference type="SAM" id="MobiDB-lite"/>
    </source>
</evidence>
<gene>
    <name evidence="2" type="ORF">PGTUg99_025945</name>
</gene>
<reference evidence="2 3" key="1">
    <citation type="submission" date="2019-05" db="EMBL/GenBank/DDBJ databases">
        <title>Emergence of the Ug99 lineage of the wheat stem rust pathogen through somatic hybridization.</title>
        <authorList>
            <person name="Li F."/>
            <person name="Upadhyaya N.M."/>
            <person name="Sperschneider J."/>
            <person name="Matny O."/>
            <person name="Nguyen-Phuc H."/>
            <person name="Mago R."/>
            <person name="Raley C."/>
            <person name="Miller M.E."/>
            <person name="Silverstein K.A.T."/>
            <person name="Henningsen E."/>
            <person name="Hirsch C.D."/>
            <person name="Visser B."/>
            <person name="Pretorius Z.A."/>
            <person name="Steffenson B.J."/>
            <person name="Schwessinger B."/>
            <person name="Dodds P.N."/>
            <person name="Figueroa M."/>
        </authorList>
    </citation>
    <scope>NUCLEOTIDE SEQUENCE [LARGE SCALE GENOMIC DNA]</scope>
    <source>
        <strain evidence="2 3">Ug99</strain>
    </source>
</reference>
<comment type="caution">
    <text evidence="2">The sequence shown here is derived from an EMBL/GenBank/DDBJ whole genome shotgun (WGS) entry which is preliminary data.</text>
</comment>
<protein>
    <submittedName>
        <fullName evidence="2">Uncharacterized protein</fullName>
    </submittedName>
</protein>
<accession>A0A5B0R6H5</accession>